<dbReference type="AlphaFoldDB" id="A0AAV4TWX0"/>
<reference evidence="1 2" key="1">
    <citation type="submission" date="2021-06" db="EMBL/GenBank/DDBJ databases">
        <title>Caerostris extrusa draft genome.</title>
        <authorList>
            <person name="Kono N."/>
            <person name="Arakawa K."/>
        </authorList>
    </citation>
    <scope>NUCLEOTIDE SEQUENCE [LARGE SCALE GENOMIC DNA]</scope>
</reference>
<dbReference type="EMBL" id="BPLR01011747">
    <property type="protein sequence ID" value="GIY48753.1"/>
    <property type="molecule type" value="Genomic_DNA"/>
</dbReference>
<dbReference type="Proteomes" id="UP001054945">
    <property type="component" value="Unassembled WGS sequence"/>
</dbReference>
<gene>
    <name evidence="1" type="ORF">CEXT_53531</name>
</gene>
<evidence type="ECO:0000313" key="1">
    <source>
        <dbReference type="EMBL" id="GIY48753.1"/>
    </source>
</evidence>
<evidence type="ECO:0000313" key="2">
    <source>
        <dbReference type="Proteomes" id="UP001054945"/>
    </source>
</evidence>
<protein>
    <recommendedName>
        <fullName evidence="3">Secreted protein</fullName>
    </recommendedName>
</protein>
<sequence>MYFLFDPSALPTGTLFQAVQNVLLRQHRHHCSSLLCLFFIFVVDLTSAMPHHHNQGGYGGLAELLAAGLIAKLFQHHHG</sequence>
<accession>A0AAV4TWX0</accession>
<evidence type="ECO:0008006" key="3">
    <source>
        <dbReference type="Google" id="ProtNLM"/>
    </source>
</evidence>
<keyword evidence="2" id="KW-1185">Reference proteome</keyword>
<organism evidence="1 2">
    <name type="scientific">Caerostris extrusa</name>
    <name type="common">Bark spider</name>
    <name type="synonym">Caerostris bankana</name>
    <dbReference type="NCBI Taxonomy" id="172846"/>
    <lineage>
        <taxon>Eukaryota</taxon>
        <taxon>Metazoa</taxon>
        <taxon>Ecdysozoa</taxon>
        <taxon>Arthropoda</taxon>
        <taxon>Chelicerata</taxon>
        <taxon>Arachnida</taxon>
        <taxon>Araneae</taxon>
        <taxon>Araneomorphae</taxon>
        <taxon>Entelegynae</taxon>
        <taxon>Araneoidea</taxon>
        <taxon>Araneidae</taxon>
        <taxon>Caerostris</taxon>
    </lineage>
</organism>
<comment type="caution">
    <text evidence="1">The sequence shown here is derived from an EMBL/GenBank/DDBJ whole genome shotgun (WGS) entry which is preliminary data.</text>
</comment>
<proteinExistence type="predicted"/>
<name>A0AAV4TWX0_CAEEX</name>